<name>A0A8S5MS15_9CAUD</name>
<organism evidence="2">
    <name type="scientific">Myoviridae sp. ctbWL16</name>
    <dbReference type="NCBI Taxonomy" id="2826668"/>
    <lineage>
        <taxon>Viruses</taxon>
        <taxon>Duplodnaviria</taxon>
        <taxon>Heunggongvirae</taxon>
        <taxon>Uroviricota</taxon>
        <taxon>Caudoviricetes</taxon>
    </lineage>
</organism>
<proteinExistence type="predicted"/>
<reference evidence="2" key="1">
    <citation type="journal article" date="2021" name="Proc. Natl. Acad. Sci. U.S.A.">
        <title>A Catalog of Tens of Thousands of Viruses from Human Metagenomes Reveals Hidden Associations with Chronic Diseases.</title>
        <authorList>
            <person name="Tisza M.J."/>
            <person name="Buck C.B."/>
        </authorList>
    </citation>
    <scope>NUCLEOTIDE SEQUENCE</scope>
    <source>
        <strain evidence="2">CtbWL16</strain>
    </source>
</reference>
<evidence type="ECO:0000256" key="1">
    <source>
        <dbReference type="SAM" id="MobiDB-lite"/>
    </source>
</evidence>
<dbReference type="EMBL" id="BK014973">
    <property type="protein sequence ID" value="DAD85086.1"/>
    <property type="molecule type" value="Genomic_DNA"/>
</dbReference>
<sequence length="53" mass="6193">MEPFKRSRHALAVNKTHRRRGLSTQPTPVQEPCFIGFYFPSRHKFAGKDLHLT</sequence>
<protein>
    <submittedName>
        <fullName evidence="2">Uncharacterized protein</fullName>
    </submittedName>
</protein>
<feature type="region of interest" description="Disordered" evidence="1">
    <location>
        <begin position="1"/>
        <end position="27"/>
    </location>
</feature>
<evidence type="ECO:0000313" key="2">
    <source>
        <dbReference type="EMBL" id="DAD85086.1"/>
    </source>
</evidence>
<accession>A0A8S5MS15</accession>